<evidence type="ECO:0000256" key="6">
    <source>
        <dbReference type="ARBA" id="ARBA00023284"/>
    </source>
</evidence>
<evidence type="ECO:0000256" key="2">
    <source>
        <dbReference type="ARBA" id="ARBA00020570"/>
    </source>
</evidence>
<dbReference type="PRINTS" id="PR00421">
    <property type="entry name" value="THIOREDOXIN"/>
</dbReference>
<dbReference type="STRING" id="537013.CLOSTMETH_03077"/>
<dbReference type="HOGENOM" id="CLU_090389_10_2_9"/>
<evidence type="ECO:0000256" key="4">
    <source>
        <dbReference type="ARBA" id="ARBA00022982"/>
    </source>
</evidence>
<evidence type="ECO:0000313" key="13">
    <source>
        <dbReference type="Proteomes" id="UP000003340"/>
    </source>
</evidence>
<comment type="caution">
    <text evidence="12">The sequence shown here is derived from an EMBL/GenBank/DDBJ whole genome shotgun (WGS) entry which is preliminary data.</text>
</comment>
<evidence type="ECO:0000256" key="7">
    <source>
        <dbReference type="NCBIfam" id="TIGR01068"/>
    </source>
</evidence>
<keyword evidence="13" id="KW-1185">Reference proteome</keyword>
<dbReference type="InterPro" id="IPR036249">
    <property type="entry name" value="Thioredoxin-like_sf"/>
</dbReference>
<feature type="site" description="Contributes to redox potential value" evidence="9">
    <location>
        <position position="32"/>
    </location>
</feature>
<keyword evidence="4" id="KW-0249">Electron transport</keyword>
<dbReference type="AlphaFoldDB" id="C0EGT3"/>
<protein>
    <recommendedName>
        <fullName evidence="2 7">Thioredoxin</fullName>
    </recommendedName>
</protein>
<keyword evidence="5 10" id="KW-1015">Disulfide bond</keyword>
<comment type="similarity">
    <text evidence="1 8">Belongs to the thioredoxin family.</text>
</comment>
<dbReference type="PANTHER" id="PTHR45663:SF11">
    <property type="entry name" value="GEO12009P1"/>
    <property type="match status" value="1"/>
</dbReference>
<evidence type="ECO:0000256" key="8">
    <source>
        <dbReference type="PIRNR" id="PIRNR000077"/>
    </source>
</evidence>
<dbReference type="InterPro" id="IPR005746">
    <property type="entry name" value="Thioredoxin"/>
</dbReference>
<dbReference type="InterPro" id="IPR013766">
    <property type="entry name" value="Thioredoxin_domain"/>
</dbReference>
<dbReference type="NCBIfam" id="TIGR01068">
    <property type="entry name" value="thioredoxin"/>
    <property type="match status" value="1"/>
</dbReference>
<feature type="active site" description="Nucleophile" evidence="9">
    <location>
        <position position="31"/>
    </location>
</feature>
<feature type="active site" description="Nucleophile" evidence="9">
    <location>
        <position position="34"/>
    </location>
</feature>
<dbReference type="GO" id="GO:0005737">
    <property type="term" value="C:cytoplasm"/>
    <property type="evidence" value="ECO:0007669"/>
    <property type="project" value="TreeGrafter"/>
</dbReference>
<dbReference type="Gene3D" id="3.40.30.10">
    <property type="entry name" value="Glutaredoxin"/>
    <property type="match status" value="1"/>
</dbReference>
<reference evidence="12 13" key="2">
    <citation type="submission" date="2009-02" db="EMBL/GenBank/DDBJ databases">
        <title>Draft genome sequence of Clostridium methylpentosum (DSM 5476).</title>
        <authorList>
            <person name="Sudarsanam P."/>
            <person name="Ley R."/>
            <person name="Guruge J."/>
            <person name="Turnbaugh P.J."/>
            <person name="Mahowald M."/>
            <person name="Liep D."/>
            <person name="Gordon J."/>
        </authorList>
    </citation>
    <scope>NUCLEOTIDE SEQUENCE [LARGE SCALE GENOMIC DNA]</scope>
    <source>
        <strain evidence="12 13">DSM 5476</strain>
    </source>
</reference>
<organism evidence="12 13">
    <name type="scientific">[Clostridium] methylpentosum DSM 5476</name>
    <dbReference type="NCBI Taxonomy" id="537013"/>
    <lineage>
        <taxon>Bacteria</taxon>
        <taxon>Bacillati</taxon>
        <taxon>Bacillota</taxon>
        <taxon>Clostridia</taxon>
        <taxon>Eubacteriales</taxon>
        <taxon>Oscillospiraceae</taxon>
        <taxon>Oscillospiraceae incertae sedis</taxon>
    </lineage>
</organism>
<evidence type="ECO:0000256" key="5">
    <source>
        <dbReference type="ARBA" id="ARBA00023157"/>
    </source>
</evidence>
<evidence type="ECO:0000313" key="12">
    <source>
        <dbReference type="EMBL" id="EEG29307.1"/>
    </source>
</evidence>
<dbReference type="PROSITE" id="PS51352">
    <property type="entry name" value="THIOREDOXIN_2"/>
    <property type="match status" value="1"/>
</dbReference>
<dbReference type="PIRSF" id="PIRSF000077">
    <property type="entry name" value="Thioredoxin"/>
    <property type="match status" value="1"/>
</dbReference>
<dbReference type="Proteomes" id="UP000003340">
    <property type="component" value="Unassembled WGS sequence"/>
</dbReference>
<reference evidence="12 13" key="1">
    <citation type="submission" date="2009-01" db="EMBL/GenBank/DDBJ databases">
        <authorList>
            <person name="Fulton L."/>
            <person name="Clifton S."/>
            <person name="Fulton B."/>
            <person name="Xu J."/>
            <person name="Minx P."/>
            <person name="Pepin K.H."/>
            <person name="Johnson M."/>
            <person name="Bhonagiri V."/>
            <person name="Nash W.E."/>
            <person name="Mardis E.R."/>
            <person name="Wilson R.K."/>
        </authorList>
    </citation>
    <scope>NUCLEOTIDE SEQUENCE [LARGE SCALE GENOMIC DNA]</scope>
    <source>
        <strain evidence="12 13">DSM 5476</strain>
    </source>
</reference>
<dbReference type="PANTHER" id="PTHR45663">
    <property type="entry name" value="GEO12009P1"/>
    <property type="match status" value="1"/>
</dbReference>
<accession>C0EGT3</accession>
<feature type="site" description="Deprotonates C-terminal active site Cys" evidence="9">
    <location>
        <position position="25"/>
    </location>
</feature>
<dbReference type="CDD" id="cd02947">
    <property type="entry name" value="TRX_family"/>
    <property type="match status" value="1"/>
</dbReference>
<evidence type="ECO:0000256" key="10">
    <source>
        <dbReference type="PIRSR" id="PIRSR000077-4"/>
    </source>
</evidence>
<dbReference type="FunFam" id="3.40.30.10:FF:000001">
    <property type="entry name" value="Thioredoxin"/>
    <property type="match status" value="1"/>
</dbReference>
<name>C0EGT3_9FIRM</name>
<dbReference type="EMBL" id="ACEC01000109">
    <property type="protein sequence ID" value="EEG29307.1"/>
    <property type="molecule type" value="Genomic_DNA"/>
</dbReference>
<gene>
    <name evidence="12" type="primary">trxA</name>
    <name evidence="12" type="ORF">CLOSTMETH_03077</name>
</gene>
<dbReference type="eggNOG" id="COG3118">
    <property type="taxonomic scope" value="Bacteria"/>
</dbReference>
<keyword evidence="6 10" id="KW-0676">Redox-active center</keyword>
<dbReference type="Pfam" id="PF00085">
    <property type="entry name" value="Thioredoxin"/>
    <property type="match status" value="1"/>
</dbReference>
<evidence type="ECO:0000256" key="1">
    <source>
        <dbReference type="ARBA" id="ARBA00008987"/>
    </source>
</evidence>
<dbReference type="GO" id="GO:0015035">
    <property type="term" value="F:protein-disulfide reductase activity"/>
    <property type="evidence" value="ECO:0007669"/>
    <property type="project" value="UniProtKB-UniRule"/>
</dbReference>
<evidence type="ECO:0000259" key="11">
    <source>
        <dbReference type="PROSITE" id="PS51352"/>
    </source>
</evidence>
<feature type="disulfide bond" description="Redox-active" evidence="10">
    <location>
        <begin position="31"/>
        <end position="34"/>
    </location>
</feature>
<sequence length="108" mass="11961">MSALHINADKFDEVVLNSDKPVLVDFWATWCSPCRMMGPVVDELADDLDGKALVVKMDIDETDANKNLAIENGVQTIPCLVCFKNGHEVNRLIGVQSKQNLLKMMDLG</sequence>
<feature type="domain" description="Thioredoxin" evidence="11">
    <location>
        <begin position="1"/>
        <end position="108"/>
    </location>
</feature>
<evidence type="ECO:0000256" key="9">
    <source>
        <dbReference type="PIRSR" id="PIRSR000077-1"/>
    </source>
</evidence>
<keyword evidence="3" id="KW-0813">Transport</keyword>
<dbReference type="SUPFAM" id="SSF52833">
    <property type="entry name" value="Thioredoxin-like"/>
    <property type="match status" value="1"/>
</dbReference>
<evidence type="ECO:0000256" key="3">
    <source>
        <dbReference type="ARBA" id="ARBA00022448"/>
    </source>
</evidence>
<feature type="site" description="Contributes to redox potential value" evidence="9">
    <location>
        <position position="33"/>
    </location>
</feature>
<proteinExistence type="inferred from homology"/>